<reference evidence="3 4" key="1">
    <citation type="submission" date="2013-05" db="EMBL/GenBank/DDBJ databases">
        <title>The Genome Sequence of Actinobaculum schaalii FB123-CNA2.</title>
        <authorList>
            <consortium name="The Broad Institute Genomics Platform"/>
            <person name="Earl A."/>
            <person name="Ward D."/>
            <person name="Feldgarden M."/>
            <person name="Gevers D."/>
            <person name="Saerens B."/>
            <person name="Vaneechoutte M."/>
            <person name="Walker B."/>
            <person name="Young S."/>
            <person name="Zeng Q."/>
            <person name="Gargeya S."/>
            <person name="Fitzgerald M."/>
            <person name="Haas B."/>
            <person name="Abouelleil A."/>
            <person name="Allen A.W."/>
            <person name="Alvarado L."/>
            <person name="Arachchi H.M."/>
            <person name="Berlin A.M."/>
            <person name="Chapman S.B."/>
            <person name="Gainer-Dewar J."/>
            <person name="Goldberg J."/>
            <person name="Griggs A."/>
            <person name="Gujja S."/>
            <person name="Hansen M."/>
            <person name="Howarth C."/>
            <person name="Imamovic A."/>
            <person name="Ireland A."/>
            <person name="Larimer J."/>
            <person name="McCowan C."/>
            <person name="Murphy C."/>
            <person name="Pearson M."/>
            <person name="Poon T.W."/>
            <person name="Priest M."/>
            <person name="Roberts A."/>
            <person name="Saif S."/>
            <person name="Shea T."/>
            <person name="Sisk P."/>
            <person name="Sykes S."/>
            <person name="Wortman J."/>
            <person name="Nusbaum C."/>
            <person name="Birren B."/>
        </authorList>
    </citation>
    <scope>NUCLEOTIDE SEQUENCE [LARGE SCALE GENOMIC DNA]</scope>
    <source>
        <strain evidence="3 4">FB123-CNA-2</strain>
    </source>
</reference>
<feature type="domain" description="DUF4143" evidence="2">
    <location>
        <begin position="197"/>
        <end position="357"/>
    </location>
</feature>
<accession>S2VMH9</accession>
<evidence type="ECO:0000313" key="3">
    <source>
        <dbReference type="EMBL" id="EPD28683.1"/>
    </source>
</evidence>
<dbReference type="InterPro" id="IPR027417">
    <property type="entry name" value="P-loop_NTPase"/>
</dbReference>
<keyword evidence="4" id="KW-1185">Reference proteome</keyword>
<dbReference type="HOGENOM" id="CLU_041527_3_1_11"/>
<sequence>MIWWGLVQICGGSTIAMKGEGGTVIPRSASGYIAQLAQWFPVVFVTGPRQSGKSTLVRTAFPTYEYVNLENPNLRAAATQDPVGFLAAHPAPLIVDEAQYAPDLFSTIQVRSDERGEAGQYILTGSQNFSLLRSIRQSLAGRVGMLQLLPLSWQELQALDPVPTLSEAQVAGGYPRIYGAGIPAHVFMPNYVRTYLERDVADYLGVRNIDAFRAFLRLCAESSGSLINYSGLARAISSTYRTVKEWASILNSSYITFTLQPYMSSGAKRVTKTPKLYFYDSGLLCHLLGIPSAAELLTHPKRGAVFENFVIAEMRKQYLHTGTEPELYFYRDDSKREVDLLDLTVRSNPRIFEIKSSMTMRDKFGHQLSQIGDFLGIPAENRAVIYQGEESYQGKNFAAQSAAHLLATYPQPASGA</sequence>
<comment type="caution">
    <text evidence="3">The sequence shown here is derived from an EMBL/GenBank/DDBJ whole genome shotgun (WGS) entry which is preliminary data.</text>
</comment>
<dbReference type="AlphaFoldDB" id="S2VMH9"/>
<dbReference type="Proteomes" id="UP000014393">
    <property type="component" value="Unassembled WGS sequence"/>
</dbReference>
<proteinExistence type="predicted"/>
<organism evidence="3 4">
    <name type="scientific">Actinotignum schaalii FB123-CNA-2</name>
    <dbReference type="NCBI Taxonomy" id="883067"/>
    <lineage>
        <taxon>Bacteria</taxon>
        <taxon>Bacillati</taxon>
        <taxon>Actinomycetota</taxon>
        <taxon>Actinomycetes</taxon>
        <taxon>Actinomycetales</taxon>
        <taxon>Actinomycetaceae</taxon>
        <taxon>Actinotignum</taxon>
    </lineage>
</organism>
<evidence type="ECO:0000259" key="1">
    <source>
        <dbReference type="Pfam" id="PF13173"/>
    </source>
</evidence>
<protein>
    <recommendedName>
        <fullName evidence="5">AAA family ATPase</fullName>
    </recommendedName>
</protein>
<gene>
    <name evidence="3" type="ORF">HMPREF9237_00210</name>
</gene>
<dbReference type="EMBL" id="AGWM01000002">
    <property type="protein sequence ID" value="EPD28683.1"/>
    <property type="molecule type" value="Genomic_DNA"/>
</dbReference>
<evidence type="ECO:0008006" key="5">
    <source>
        <dbReference type="Google" id="ProtNLM"/>
    </source>
</evidence>
<name>S2VMH9_9ACTO</name>
<evidence type="ECO:0000259" key="2">
    <source>
        <dbReference type="Pfam" id="PF13635"/>
    </source>
</evidence>
<dbReference type="InterPro" id="IPR041682">
    <property type="entry name" value="AAA_14"/>
</dbReference>
<dbReference type="PANTHER" id="PTHR43566:SF2">
    <property type="entry name" value="DUF4143 DOMAIN-CONTAINING PROTEIN"/>
    <property type="match status" value="1"/>
</dbReference>
<evidence type="ECO:0000313" key="4">
    <source>
        <dbReference type="Proteomes" id="UP000014393"/>
    </source>
</evidence>
<dbReference type="Pfam" id="PF13173">
    <property type="entry name" value="AAA_14"/>
    <property type="match status" value="1"/>
</dbReference>
<dbReference type="PATRIC" id="fig|883067.3.peg.209"/>
<dbReference type="InterPro" id="IPR025420">
    <property type="entry name" value="DUF4143"/>
</dbReference>
<dbReference type="PANTHER" id="PTHR43566">
    <property type="entry name" value="CONSERVED PROTEIN"/>
    <property type="match status" value="1"/>
</dbReference>
<feature type="domain" description="AAA" evidence="1">
    <location>
        <begin position="41"/>
        <end position="156"/>
    </location>
</feature>
<dbReference type="Pfam" id="PF13635">
    <property type="entry name" value="DUF4143"/>
    <property type="match status" value="1"/>
</dbReference>
<dbReference type="SUPFAM" id="SSF52540">
    <property type="entry name" value="P-loop containing nucleoside triphosphate hydrolases"/>
    <property type="match status" value="1"/>
</dbReference>
<dbReference type="eggNOG" id="COG1373">
    <property type="taxonomic scope" value="Bacteria"/>
</dbReference>